<dbReference type="eggNOG" id="COG0583">
    <property type="taxonomic scope" value="Bacteria"/>
</dbReference>
<reference evidence="7" key="1">
    <citation type="journal article" date="2011" name="J. Bacteriol.">
        <title>Genome sequences of eight morphologically diverse alphaproteobacteria.</title>
        <authorList>
            <consortium name="US DOE Joint Genome Institute"/>
            <person name="Brown P.J."/>
            <person name="Kysela D.T."/>
            <person name="Buechlein A."/>
            <person name="Hemmerich C."/>
            <person name="Brun Y.V."/>
        </authorList>
    </citation>
    <scope>NUCLEOTIDE SEQUENCE [LARGE SCALE GENOMIC DNA]</scope>
    <source>
        <strain evidence="7">ATCC 21756 / DSM 7131 / JCM 7823 / NBRC 15250 / LMG 17158 / TK0059</strain>
    </source>
</reference>
<feature type="domain" description="HTH lysR-type" evidence="5">
    <location>
        <begin position="8"/>
        <end position="66"/>
    </location>
</feature>
<dbReference type="InterPro" id="IPR036390">
    <property type="entry name" value="WH_DNA-bd_sf"/>
</dbReference>
<dbReference type="RefSeq" id="WP_013080705.1">
    <property type="nucleotide sequence ID" value="NC_014100.1"/>
</dbReference>
<dbReference type="Pfam" id="PF03466">
    <property type="entry name" value="LysR_substrate"/>
    <property type="match status" value="1"/>
</dbReference>
<gene>
    <name evidence="6" type="ordered locus">Cseg_3637</name>
</gene>
<dbReference type="GO" id="GO:0003700">
    <property type="term" value="F:DNA-binding transcription factor activity"/>
    <property type="evidence" value="ECO:0007669"/>
    <property type="project" value="InterPro"/>
</dbReference>
<sequence>MISEPGFPTIDQLKVFLTVVETGSFTAAAKRLNRAVSAISYAIATLEHQLGIGLFDREGARTPVLTKAGATVLEKASVVAVGVDDLRASVRSLLGGIEAEVTLVVDVMLPSARLVDAAQAFEATFPTVKLRLHVEALSAVAQLVRAGEAMVGIGGGIHATETDLELIHVGDVDLIPVAAPRHPLALAGPVPASAARRHRQLILTVRTPFSEGPDIGVFAAEGWRMADLGAKHALLLAGVGWGNMPEPYVRDDLAAGRLVRLELPEATGGLYAFQAMYRTDTPPGPAAAWLIQHFADQKG</sequence>
<dbReference type="SUPFAM" id="SSF53850">
    <property type="entry name" value="Periplasmic binding protein-like II"/>
    <property type="match status" value="1"/>
</dbReference>
<dbReference type="PROSITE" id="PS50931">
    <property type="entry name" value="HTH_LYSR"/>
    <property type="match status" value="1"/>
</dbReference>
<keyword evidence="4" id="KW-0804">Transcription</keyword>
<dbReference type="PANTHER" id="PTHR30126">
    <property type="entry name" value="HTH-TYPE TRANSCRIPTIONAL REGULATOR"/>
    <property type="match status" value="1"/>
</dbReference>
<keyword evidence="2" id="KW-0805">Transcription regulation</keyword>
<dbReference type="InterPro" id="IPR005119">
    <property type="entry name" value="LysR_subst-bd"/>
</dbReference>
<dbReference type="HOGENOM" id="CLU_039613_35_0_5"/>
<evidence type="ECO:0000313" key="7">
    <source>
        <dbReference type="Proteomes" id="UP000002629"/>
    </source>
</evidence>
<dbReference type="Proteomes" id="UP000002629">
    <property type="component" value="Chromosome"/>
</dbReference>
<proteinExistence type="inferred from homology"/>
<protein>
    <submittedName>
        <fullName evidence="6">Transcriptional regulator, LysR family</fullName>
    </submittedName>
</protein>
<evidence type="ECO:0000256" key="1">
    <source>
        <dbReference type="ARBA" id="ARBA00009437"/>
    </source>
</evidence>
<evidence type="ECO:0000256" key="4">
    <source>
        <dbReference type="ARBA" id="ARBA00023163"/>
    </source>
</evidence>
<dbReference type="PANTHER" id="PTHR30126:SF91">
    <property type="entry name" value="LYSR FAMILY TRANSCRIPTIONAL REGULATOR"/>
    <property type="match status" value="1"/>
</dbReference>
<dbReference type="EMBL" id="CP002008">
    <property type="protein sequence ID" value="ADG12060.1"/>
    <property type="molecule type" value="Genomic_DNA"/>
</dbReference>
<dbReference type="Gene3D" id="1.10.10.10">
    <property type="entry name" value="Winged helix-like DNA-binding domain superfamily/Winged helix DNA-binding domain"/>
    <property type="match status" value="1"/>
</dbReference>
<organism evidence="6 7">
    <name type="scientific">Caulobacter segnis (strain ATCC 21756 / DSM 7131 / JCM 7823 / NBRC 15250 / LMG 17158 / TK0059)</name>
    <name type="common">Mycoplana segnis</name>
    <dbReference type="NCBI Taxonomy" id="509190"/>
    <lineage>
        <taxon>Bacteria</taxon>
        <taxon>Pseudomonadati</taxon>
        <taxon>Pseudomonadota</taxon>
        <taxon>Alphaproteobacteria</taxon>
        <taxon>Caulobacterales</taxon>
        <taxon>Caulobacteraceae</taxon>
        <taxon>Caulobacter</taxon>
    </lineage>
</organism>
<dbReference type="Pfam" id="PF00126">
    <property type="entry name" value="HTH_1"/>
    <property type="match status" value="1"/>
</dbReference>
<name>D5VNI7_CAUST</name>
<dbReference type="GO" id="GO:0000976">
    <property type="term" value="F:transcription cis-regulatory region binding"/>
    <property type="evidence" value="ECO:0007669"/>
    <property type="project" value="TreeGrafter"/>
</dbReference>
<dbReference type="SUPFAM" id="SSF46785">
    <property type="entry name" value="Winged helix' DNA-binding domain"/>
    <property type="match status" value="1"/>
</dbReference>
<dbReference type="KEGG" id="cse:Cseg_3637"/>
<dbReference type="STRING" id="509190.Cseg_3637"/>
<dbReference type="AlphaFoldDB" id="D5VNI7"/>
<evidence type="ECO:0000259" key="5">
    <source>
        <dbReference type="PROSITE" id="PS50931"/>
    </source>
</evidence>
<evidence type="ECO:0000256" key="3">
    <source>
        <dbReference type="ARBA" id="ARBA00023125"/>
    </source>
</evidence>
<accession>D5VNI7</accession>
<evidence type="ECO:0000313" key="6">
    <source>
        <dbReference type="EMBL" id="ADG12060.1"/>
    </source>
</evidence>
<dbReference type="InterPro" id="IPR036388">
    <property type="entry name" value="WH-like_DNA-bd_sf"/>
</dbReference>
<evidence type="ECO:0000256" key="2">
    <source>
        <dbReference type="ARBA" id="ARBA00023015"/>
    </source>
</evidence>
<dbReference type="InterPro" id="IPR000847">
    <property type="entry name" value="LysR_HTH_N"/>
</dbReference>
<dbReference type="Gene3D" id="3.40.190.290">
    <property type="match status" value="1"/>
</dbReference>
<comment type="similarity">
    <text evidence="1">Belongs to the LysR transcriptional regulatory family.</text>
</comment>
<keyword evidence="3" id="KW-0238">DNA-binding</keyword>